<dbReference type="AlphaFoldDB" id="A0AAX4JBM6"/>
<dbReference type="Proteomes" id="UP001334084">
    <property type="component" value="Chromosome 4"/>
</dbReference>
<dbReference type="KEGG" id="vnx:VNE69_04113"/>
<name>A0AAX4JBM6_9MICR</name>
<accession>A0AAX4JBM6</accession>
<keyword evidence="2" id="KW-1185">Reference proteome</keyword>
<reference evidence="1" key="1">
    <citation type="journal article" date="2024" name="BMC Genomics">
        <title>Functional annotation of a divergent genome using sequence and structure-based similarity.</title>
        <authorList>
            <person name="Svedberg D."/>
            <person name="Winiger R.R."/>
            <person name="Berg A."/>
            <person name="Sharma H."/>
            <person name="Tellgren-Roth C."/>
            <person name="Debrunner-Vossbrinck B.A."/>
            <person name="Vossbrinck C.R."/>
            <person name="Barandun J."/>
        </authorList>
    </citation>
    <scope>NUCLEOTIDE SEQUENCE</scope>
    <source>
        <strain evidence="1">Illinois isolate</strain>
    </source>
</reference>
<dbReference type="RefSeq" id="XP_065329432.1">
    <property type="nucleotide sequence ID" value="XM_065473360.1"/>
</dbReference>
<dbReference type="EMBL" id="CP142729">
    <property type="protein sequence ID" value="WUR03287.1"/>
    <property type="molecule type" value="Genomic_DNA"/>
</dbReference>
<organism evidence="1 2">
    <name type="scientific">Vairimorpha necatrix</name>
    <dbReference type="NCBI Taxonomy" id="6039"/>
    <lineage>
        <taxon>Eukaryota</taxon>
        <taxon>Fungi</taxon>
        <taxon>Fungi incertae sedis</taxon>
        <taxon>Microsporidia</taxon>
        <taxon>Nosematidae</taxon>
        <taxon>Vairimorpha</taxon>
    </lineage>
</organism>
<sequence length="165" mass="20156">MLIFISLSLIVIKADYLKKMFNSIFTDKKENREENLLNFCDVIHNKSIVCIRYFIIPNIEDIESEYKKLYKERYNEISQKLKEMYKIFTNACLIILRSFNDKEHDSLYNTIDEQKLFKQKIDDTIKDYKKEVFVLKDAIQREINYHRYSYKKKYNKTWDDTAKNK</sequence>
<dbReference type="GeneID" id="90541103"/>
<gene>
    <name evidence="1" type="ORF">VNE69_04113</name>
</gene>
<evidence type="ECO:0000313" key="2">
    <source>
        <dbReference type="Proteomes" id="UP001334084"/>
    </source>
</evidence>
<protein>
    <submittedName>
        <fullName evidence="1">Uncharacterized protein</fullName>
    </submittedName>
</protein>
<evidence type="ECO:0000313" key="1">
    <source>
        <dbReference type="EMBL" id="WUR03287.1"/>
    </source>
</evidence>
<proteinExistence type="predicted"/>